<proteinExistence type="predicted"/>
<comment type="caution">
    <text evidence="1">The sequence shown here is derived from an EMBL/GenBank/DDBJ whole genome shotgun (WGS) entry which is preliminary data.</text>
</comment>
<protein>
    <submittedName>
        <fullName evidence="1">Uncharacterized protein</fullName>
    </submittedName>
</protein>
<evidence type="ECO:0000313" key="1">
    <source>
        <dbReference type="EMBL" id="GAF71253.1"/>
    </source>
</evidence>
<organism evidence="1">
    <name type="scientific">marine sediment metagenome</name>
    <dbReference type="NCBI Taxonomy" id="412755"/>
    <lineage>
        <taxon>unclassified sequences</taxon>
        <taxon>metagenomes</taxon>
        <taxon>ecological metagenomes</taxon>
    </lineage>
</organism>
<sequence length="34" mass="3563">MLDLCVDGNGGFSASMLAALKTHVSLREALEIEA</sequence>
<dbReference type="AlphaFoldDB" id="X0RR47"/>
<gene>
    <name evidence="1" type="ORF">S01H1_15175</name>
</gene>
<reference evidence="1" key="1">
    <citation type="journal article" date="2014" name="Front. Microbiol.">
        <title>High frequency of phylogenetically diverse reductive dehalogenase-homologous genes in deep subseafloor sedimentary metagenomes.</title>
        <authorList>
            <person name="Kawai M."/>
            <person name="Futagami T."/>
            <person name="Toyoda A."/>
            <person name="Takaki Y."/>
            <person name="Nishi S."/>
            <person name="Hori S."/>
            <person name="Arai W."/>
            <person name="Tsubouchi T."/>
            <person name="Morono Y."/>
            <person name="Uchiyama I."/>
            <person name="Ito T."/>
            <person name="Fujiyama A."/>
            <person name="Inagaki F."/>
            <person name="Takami H."/>
        </authorList>
    </citation>
    <scope>NUCLEOTIDE SEQUENCE</scope>
    <source>
        <strain evidence="1">Expedition CK06-06</strain>
    </source>
</reference>
<accession>X0RR47</accession>
<name>X0RR47_9ZZZZ</name>
<feature type="non-terminal residue" evidence="1">
    <location>
        <position position="34"/>
    </location>
</feature>
<dbReference type="EMBL" id="BARS01007923">
    <property type="protein sequence ID" value="GAF71253.1"/>
    <property type="molecule type" value="Genomic_DNA"/>
</dbReference>